<evidence type="ECO:0000256" key="2">
    <source>
        <dbReference type="ARBA" id="ARBA00012438"/>
    </source>
</evidence>
<dbReference type="GO" id="GO:0000160">
    <property type="term" value="P:phosphorelay signal transduction system"/>
    <property type="evidence" value="ECO:0007669"/>
    <property type="project" value="UniProtKB-KW"/>
</dbReference>
<feature type="region of interest" description="Disordered" evidence="6">
    <location>
        <begin position="418"/>
        <end position="438"/>
    </location>
</feature>
<dbReference type="InterPro" id="IPR003594">
    <property type="entry name" value="HATPase_dom"/>
</dbReference>
<evidence type="ECO:0000259" key="7">
    <source>
        <dbReference type="PROSITE" id="PS50109"/>
    </source>
</evidence>
<dbReference type="Pfam" id="PF02518">
    <property type="entry name" value="HATPase_c"/>
    <property type="match status" value="1"/>
</dbReference>
<feature type="domain" description="Histidine kinase" evidence="7">
    <location>
        <begin position="229"/>
        <end position="438"/>
    </location>
</feature>
<dbReference type="PROSITE" id="PS50109">
    <property type="entry name" value="HIS_KIN"/>
    <property type="match status" value="1"/>
</dbReference>
<dbReference type="Gene3D" id="3.30.565.10">
    <property type="entry name" value="Histidine kinase-like ATPase, C-terminal domain"/>
    <property type="match status" value="1"/>
</dbReference>
<dbReference type="EC" id="2.7.13.3" evidence="2"/>
<dbReference type="SUPFAM" id="SSF55874">
    <property type="entry name" value="ATPase domain of HSP90 chaperone/DNA topoisomerase II/histidine kinase"/>
    <property type="match status" value="1"/>
</dbReference>
<keyword evidence="5" id="KW-0902">Two-component regulatory system</keyword>
<dbReference type="InterPro" id="IPR035965">
    <property type="entry name" value="PAS-like_dom_sf"/>
</dbReference>
<protein>
    <recommendedName>
        <fullName evidence="2">histidine kinase</fullName>
        <ecNumber evidence="2">2.7.13.3</ecNumber>
    </recommendedName>
</protein>
<gene>
    <name evidence="8" type="ORF">AVDCRST_MAG62-288</name>
</gene>
<reference evidence="8" key="1">
    <citation type="submission" date="2020-02" db="EMBL/GenBank/DDBJ databases">
        <authorList>
            <person name="Meier V. D."/>
        </authorList>
    </citation>
    <scope>NUCLEOTIDE SEQUENCE</scope>
    <source>
        <strain evidence="8">AVDCRST_MAG62</strain>
    </source>
</reference>
<dbReference type="InterPro" id="IPR036890">
    <property type="entry name" value="HATPase_C_sf"/>
</dbReference>
<accession>A0A6J4SW53</accession>
<evidence type="ECO:0000256" key="4">
    <source>
        <dbReference type="ARBA" id="ARBA00022777"/>
    </source>
</evidence>
<dbReference type="GO" id="GO:0004673">
    <property type="term" value="F:protein histidine kinase activity"/>
    <property type="evidence" value="ECO:0007669"/>
    <property type="project" value="UniProtKB-EC"/>
</dbReference>
<sequence>MTDAVTLPVRGTVDGAGRLTAADPSLVRLQEEAGATLGSVLAVPQLAALARLARTLGVTLSRPARAGLREAELDLWVRAEPVADEVRLVIEQWIERPPLARRWPAASTQVAGDAANSDLGFELDTELRVVAIGRGLAEQLGSGPASVLGLPLTRLVQLETSGEGDLPLLSALAARRGFSGQKVAARRSGAELVLAASPFLTKAGEFAGYRGSASAPEEQAAAGLATGPEWNALLKEPLDVIVTEAERISDRREGPLRSDYAAYASDIAGAARHLLEVLQSMGREAVATSQEKNEPIDLAALAAEAAGLAQPQAAEAEVMLELEGATALPAIGQPRAVTQILVNLIGNAIRFSPKGGAVRIEANAGATASVSVSDQGPGVALKDRERIFERFEQAERRGQGAGLGLSISRRLAQSMGGDINLGSTPGEGARFTLTLPQR</sequence>
<dbReference type="PANTHER" id="PTHR43711:SF26">
    <property type="entry name" value="SENSOR HISTIDINE KINASE RCSC"/>
    <property type="match status" value="1"/>
</dbReference>
<name>A0A6J4SW53_9SPHN</name>
<evidence type="ECO:0000256" key="6">
    <source>
        <dbReference type="SAM" id="MobiDB-lite"/>
    </source>
</evidence>
<dbReference type="SMART" id="SM00387">
    <property type="entry name" value="HATPase_c"/>
    <property type="match status" value="1"/>
</dbReference>
<comment type="catalytic activity">
    <reaction evidence="1">
        <text>ATP + protein L-histidine = ADP + protein N-phospho-L-histidine.</text>
        <dbReference type="EC" id="2.7.13.3"/>
    </reaction>
</comment>
<evidence type="ECO:0000256" key="5">
    <source>
        <dbReference type="ARBA" id="ARBA00023012"/>
    </source>
</evidence>
<organism evidence="8">
    <name type="scientific">uncultured Sphingomonas sp</name>
    <dbReference type="NCBI Taxonomy" id="158754"/>
    <lineage>
        <taxon>Bacteria</taxon>
        <taxon>Pseudomonadati</taxon>
        <taxon>Pseudomonadota</taxon>
        <taxon>Alphaproteobacteria</taxon>
        <taxon>Sphingomonadales</taxon>
        <taxon>Sphingomonadaceae</taxon>
        <taxon>Sphingomonas</taxon>
        <taxon>environmental samples</taxon>
    </lineage>
</organism>
<keyword evidence="4" id="KW-0418">Kinase</keyword>
<dbReference type="PRINTS" id="PR00344">
    <property type="entry name" value="BCTRLSENSOR"/>
</dbReference>
<proteinExistence type="predicted"/>
<dbReference type="InterPro" id="IPR050736">
    <property type="entry name" value="Sensor_HK_Regulatory"/>
</dbReference>
<evidence type="ECO:0000313" key="8">
    <source>
        <dbReference type="EMBL" id="CAA9506946.1"/>
    </source>
</evidence>
<dbReference type="InterPro" id="IPR005467">
    <property type="entry name" value="His_kinase_dom"/>
</dbReference>
<keyword evidence="3" id="KW-0808">Transferase</keyword>
<evidence type="ECO:0000256" key="3">
    <source>
        <dbReference type="ARBA" id="ARBA00022679"/>
    </source>
</evidence>
<evidence type="ECO:0000256" key="1">
    <source>
        <dbReference type="ARBA" id="ARBA00000085"/>
    </source>
</evidence>
<dbReference type="EMBL" id="CADCWB010000039">
    <property type="protein sequence ID" value="CAA9506946.1"/>
    <property type="molecule type" value="Genomic_DNA"/>
</dbReference>
<dbReference type="PANTHER" id="PTHR43711">
    <property type="entry name" value="TWO-COMPONENT HISTIDINE KINASE"/>
    <property type="match status" value="1"/>
</dbReference>
<dbReference type="AlphaFoldDB" id="A0A6J4SW53"/>
<dbReference type="InterPro" id="IPR004358">
    <property type="entry name" value="Sig_transdc_His_kin-like_C"/>
</dbReference>
<dbReference type="SUPFAM" id="SSF55785">
    <property type="entry name" value="PYP-like sensor domain (PAS domain)"/>
    <property type="match status" value="1"/>
</dbReference>